<dbReference type="GO" id="GO:0005737">
    <property type="term" value="C:cytoplasm"/>
    <property type="evidence" value="ECO:0007669"/>
    <property type="project" value="UniProtKB-SubCell"/>
</dbReference>
<evidence type="ECO:0000256" key="4">
    <source>
        <dbReference type="ARBA" id="ARBA00022490"/>
    </source>
</evidence>
<dbReference type="GO" id="GO:0002949">
    <property type="term" value="P:tRNA threonylcarbamoyladenosine modification"/>
    <property type="evidence" value="ECO:0007669"/>
    <property type="project" value="InterPro"/>
</dbReference>
<evidence type="ECO:0000313" key="11">
    <source>
        <dbReference type="EMBL" id="SLM46926.1"/>
    </source>
</evidence>
<dbReference type="SUPFAM" id="SSF52540">
    <property type="entry name" value="P-loop containing nucleoside triphosphate hydrolases"/>
    <property type="match status" value="1"/>
</dbReference>
<dbReference type="Gene3D" id="3.40.50.300">
    <property type="entry name" value="P-loop containing nucleotide triphosphate hydrolases"/>
    <property type="match status" value="1"/>
</dbReference>
<dbReference type="Pfam" id="PF02367">
    <property type="entry name" value="TsaE"/>
    <property type="match status" value="1"/>
</dbReference>
<proteinExistence type="inferred from homology"/>
<dbReference type="KEGG" id="nja:NSJP_0754"/>
<keyword evidence="7" id="KW-0547">Nucleotide-binding</keyword>
<dbReference type="InterPro" id="IPR003442">
    <property type="entry name" value="T6A_TsaE"/>
</dbReference>
<evidence type="ECO:0000256" key="7">
    <source>
        <dbReference type="ARBA" id="ARBA00022741"/>
    </source>
</evidence>
<evidence type="ECO:0000256" key="6">
    <source>
        <dbReference type="ARBA" id="ARBA00022723"/>
    </source>
</evidence>
<keyword evidence="12" id="KW-1185">Reference proteome</keyword>
<keyword evidence="8" id="KW-0067">ATP-binding</keyword>
<dbReference type="EMBL" id="LT828648">
    <property type="protein sequence ID" value="SLM46926.1"/>
    <property type="molecule type" value="Genomic_DNA"/>
</dbReference>
<name>A0A1W1I1N8_9BACT</name>
<organism evidence="11 12">
    <name type="scientific">Nitrospira japonica</name>
    <dbReference type="NCBI Taxonomy" id="1325564"/>
    <lineage>
        <taxon>Bacteria</taxon>
        <taxon>Pseudomonadati</taxon>
        <taxon>Nitrospirota</taxon>
        <taxon>Nitrospiria</taxon>
        <taxon>Nitrospirales</taxon>
        <taxon>Nitrospiraceae</taxon>
        <taxon>Nitrospira</taxon>
    </lineage>
</organism>
<evidence type="ECO:0000256" key="5">
    <source>
        <dbReference type="ARBA" id="ARBA00022694"/>
    </source>
</evidence>
<reference evidence="11 12" key="1">
    <citation type="submission" date="2017-03" db="EMBL/GenBank/DDBJ databases">
        <authorList>
            <person name="Afonso C.L."/>
            <person name="Miller P.J."/>
            <person name="Scott M.A."/>
            <person name="Spackman E."/>
            <person name="Goraichik I."/>
            <person name="Dimitrov K.M."/>
            <person name="Suarez D.L."/>
            <person name="Swayne D.E."/>
        </authorList>
    </citation>
    <scope>NUCLEOTIDE SEQUENCE [LARGE SCALE GENOMIC DNA]</scope>
    <source>
        <strain evidence="11">Genome sequencing of Nitrospira japonica strain NJ11</strain>
    </source>
</reference>
<evidence type="ECO:0000256" key="10">
    <source>
        <dbReference type="ARBA" id="ARBA00032441"/>
    </source>
</evidence>
<dbReference type="GO" id="GO:0005524">
    <property type="term" value="F:ATP binding"/>
    <property type="evidence" value="ECO:0007669"/>
    <property type="project" value="UniProtKB-KW"/>
</dbReference>
<dbReference type="RefSeq" id="WP_172834126.1">
    <property type="nucleotide sequence ID" value="NZ_LT828648.1"/>
</dbReference>
<comment type="subcellular location">
    <subcellularLocation>
        <location evidence="1">Cytoplasm</location>
    </subcellularLocation>
</comment>
<dbReference type="InterPro" id="IPR027417">
    <property type="entry name" value="P-loop_NTPase"/>
</dbReference>
<dbReference type="PANTHER" id="PTHR33540:SF2">
    <property type="entry name" value="TRNA THREONYLCARBAMOYLADENOSINE BIOSYNTHESIS PROTEIN TSAE"/>
    <property type="match status" value="1"/>
</dbReference>
<evidence type="ECO:0000313" key="12">
    <source>
        <dbReference type="Proteomes" id="UP000192042"/>
    </source>
</evidence>
<dbReference type="GO" id="GO:0046872">
    <property type="term" value="F:metal ion binding"/>
    <property type="evidence" value="ECO:0007669"/>
    <property type="project" value="UniProtKB-KW"/>
</dbReference>
<evidence type="ECO:0000256" key="1">
    <source>
        <dbReference type="ARBA" id="ARBA00004496"/>
    </source>
</evidence>
<dbReference type="Proteomes" id="UP000192042">
    <property type="component" value="Chromosome I"/>
</dbReference>
<accession>A0A1W1I1N8</accession>
<sequence>MTTRSAGETDRLGQALGHTLRGGEFLALLGTLGAGKTTLVRGIAKGLDASPSSVSSPTFVLAHEYRGRLVLIHADLYRIRSPHEPESTGLTEYLSGATVAAVEWADKAPGWWPDDRLEIELRHLTVGSRTIRLTAQGPLSTGLLARARTKFSQLATARRKVSPA</sequence>
<evidence type="ECO:0000256" key="3">
    <source>
        <dbReference type="ARBA" id="ARBA00019010"/>
    </source>
</evidence>
<dbReference type="PANTHER" id="PTHR33540">
    <property type="entry name" value="TRNA THREONYLCARBAMOYLADENOSINE BIOSYNTHESIS PROTEIN TSAE"/>
    <property type="match status" value="1"/>
</dbReference>
<gene>
    <name evidence="11" type="ORF">NSJP_0754</name>
</gene>
<evidence type="ECO:0000256" key="8">
    <source>
        <dbReference type="ARBA" id="ARBA00022840"/>
    </source>
</evidence>
<dbReference type="STRING" id="1325564.NSJP_0754"/>
<keyword evidence="5" id="KW-0819">tRNA processing</keyword>
<dbReference type="NCBIfam" id="TIGR00150">
    <property type="entry name" value="T6A_YjeE"/>
    <property type="match status" value="1"/>
</dbReference>
<keyword evidence="9" id="KW-0460">Magnesium</keyword>
<evidence type="ECO:0000256" key="9">
    <source>
        <dbReference type="ARBA" id="ARBA00022842"/>
    </source>
</evidence>
<keyword evidence="4" id="KW-0963">Cytoplasm</keyword>
<comment type="similarity">
    <text evidence="2">Belongs to the TsaE family.</text>
</comment>
<keyword evidence="6" id="KW-0479">Metal-binding</keyword>
<dbReference type="AlphaFoldDB" id="A0A1W1I1N8"/>
<protein>
    <recommendedName>
        <fullName evidence="3">tRNA threonylcarbamoyladenosine biosynthesis protein TsaE</fullName>
    </recommendedName>
    <alternativeName>
        <fullName evidence="10">t(6)A37 threonylcarbamoyladenosine biosynthesis protein TsaE</fullName>
    </alternativeName>
</protein>
<evidence type="ECO:0000256" key="2">
    <source>
        <dbReference type="ARBA" id="ARBA00007599"/>
    </source>
</evidence>